<keyword evidence="6" id="KW-1185">Reference proteome</keyword>
<dbReference type="SUPFAM" id="SSF53756">
    <property type="entry name" value="UDP-Glycosyltransferase/glycogen phosphorylase"/>
    <property type="match status" value="1"/>
</dbReference>
<evidence type="ECO:0000259" key="4">
    <source>
        <dbReference type="Pfam" id="PF13439"/>
    </source>
</evidence>
<comment type="caution">
    <text evidence="5">The sequence shown here is derived from an EMBL/GenBank/DDBJ whole genome shotgun (WGS) entry which is preliminary data.</text>
</comment>
<dbReference type="PANTHER" id="PTHR45947:SF3">
    <property type="entry name" value="SULFOQUINOVOSYL TRANSFERASE SQD2"/>
    <property type="match status" value="1"/>
</dbReference>
<evidence type="ECO:0000256" key="2">
    <source>
        <dbReference type="ARBA" id="ARBA00022679"/>
    </source>
</evidence>
<dbReference type="Pfam" id="PF00534">
    <property type="entry name" value="Glycos_transf_1"/>
    <property type="match status" value="1"/>
</dbReference>
<dbReference type="RefSeq" id="WP_179752395.1">
    <property type="nucleotide sequence ID" value="NZ_JACCBU010000001.1"/>
</dbReference>
<dbReference type="InterPro" id="IPR028098">
    <property type="entry name" value="Glyco_trans_4-like_N"/>
</dbReference>
<gene>
    <name evidence="5" type="ORF">BKA15_003248</name>
</gene>
<dbReference type="GO" id="GO:1901137">
    <property type="term" value="P:carbohydrate derivative biosynthetic process"/>
    <property type="evidence" value="ECO:0007669"/>
    <property type="project" value="UniProtKB-ARBA"/>
</dbReference>
<dbReference type="Gene3D" id="3.40.50.2000">
    <property type="entry name" value="Glycogen Phosphorylase B"/>
    <property type="match status" value="2"/>
</dbReference>
<organism evidence="5 6">
    <name type="scientific">Microlunatus parietis</name>
    <dbReference type="NCBI Taxonomy" id="682979"/>
    <lineage>
        <taxon>Bacteria</taxon>
        <taxon>Bacillati</taxon>
        <taxon>Actinomycetota</taxon>
        <taxon>Actinomycetes</taxon>
        <taxon>Propionibacteriales</taxon>
        <taxon>Propionibacteriaceae</taxon>
        <taxon>Microlunatus</taxon>
    </lineage>
</organism>
<keyword evidence="1 5" id="KW-0328">Glycosyltransferase</keyword>
<evidence type="ECO:0000313" key="6">
    <source>
        <dbReference type="Proteomes" id="UP000569914"/>
    </source>
</evidence>
<dbReference type="GO" id="GO:0016758">
    <property type="term" value="F:hexosyltransferase activity"/>
    <property type="evidence" value="ECO:0007669"/>
    <property type="project" value="TreeGrafter"/>
</dbReference>
<evidence type="ECO:0000313" key="5">
    <source>
        <dbReference type="EMBL" id="NYE71919.1"/>
    </source>
</evidence>
<name>A0A7Y9I7V3_9ACTN</name>
<sequence length="380" mass="40963">MRVALIAESFLPQTNGVVHSVLRVLEHLQQRGDQAVVIAPADPAGVPMIVSGAPVITIPSLPLPIYPEVRVAGGPFAPVVAPLRDFAPDVVHLASPFLLGWRGVLAAQALDVPTVAVYQTDVPGMAARSGFRHAERLLWKRIRDIHTRATLTLAPSSASLTALGDHGIGRLRMWRRGVDSTRFRPELRDLDLRNQLAPNGERLVGFVGRLAAEKQLDDLAVLRDLPGVRLVIIGDGPERRRLATVLPEATFTGMLHGDDLARTVASLDVLVTPGESETFCQVVQEAMASGVPVVAPAAGGPLDLIDHSRTGWLYPPGELMIMRDRVRDLVGDDAKRDAFGRAARASVIDRGWRPICSELVGFYSEAVDLHAASVRRAAGD</sequence>
<dbReference type="InterPro" id="IPR050194">
    <property type="entry name" value="Glycosyltransferase_grp1"/>
</dbReference>
<feature type="domain" description="Glycosyltransferase subfamily 4-like N-terminal" evidence="4">
    <location>
        <begin position="15"/>
        <end position="182"/>
    </location>
</feature>
<dbReference type="AlphaFoldDB" id="A0A7Y9I7V3"/>
<accession>A0A7Y9I7V3</accession>
<dbReference type="EC" id="2.4.1.-" evidence="5"/>
<feature type="domain" description="Glycosyl transferase family 1" evidence="3">
    <location>
        <begin position="193"/>
        <end position="344"/>
    </location>
</feature>
<evidence type="ECO:0000259" key="3">
    <source>
        <dbReference type="Pfam" id="PF00534"/>
    </source>
</evidence>
<dbReference type="EMBL" id="JACCBU010000001">
    <property type="protein sequence ID" value="NYE71919.1"/>
    <property type="molecule type" value="Genomic_DNA"/>
</dbReference>
<evidence type="ECO:0000256" key="1">
    <source>
        <dbReference type="ARBA" id="ARBA00022676"/>
    </source>
</evidence>
<proteinExistence type="predicted"/>
<reference evidence="5 6" key="1">
    <citation type="submission" date="2020-07" db="EMBL/GenBank/DDBJ databases">
        <title>Sequencing the genomes of 1000 actinobacteria strains.</title>
        <authorList>
            <person name="Klenk H.-P."/>
        </authorList>
    </citation>
    <scope>NUCLEOTIDE SEQUENCE [LARGE SCALE GENOMIC DNA]</scope>
    <source>
        <strain evidence="5 6">DSM 22083</strain>
    </source>
</reference>
<dbReference type="CDD" id="cd03814">
    <property type="entry name" value="GT4-like"/>
    <property type="match status" value="1"/>
</dbReference>
<dbReference type="InterPro" id="IPR001296">
    <property type="entry name" value="Glyco_trans_1"/>
</dbReference>
<dbReference type="Proteomes" id="UP000569914">
    <property type="component" value="Unassembled WGS sequence"/>
</dbReference>
<dbReference type="Pfam" id="PF13439">
    <property type="entry name" value="Glyco_transf_4"/>
    <property type="match status" value="1"/>
</dbReference>
<protein>
    <submittedName>
        <fullName evidence="5">Phosphatidylinositol alpha 1,6-mannosyltransferase</fullName>
        <ecNumber evidence="5">2.4.1.-</ecNumber>
    </submittedName>
</protein>
<keyword evidence="2 5" id="KW-0808">Transferase</keyword>
<dbReference type="PANTHER" id="PTHR45947">
    <property type="entry name" value="SULFOQUINOVOSYL TRANSFERASE SQD2"/>
    <property type="match status" value="1"/>
</dbReference>